<dbReference type="EnsemblPlants" id="KRH31150">
    <property type="protein sequence ID" value="KRH31150"/>
    <property type="gene ID" value="GLYMA_11G230300"/>
</dbReference>
<reference evidence="4" key="2">
    <citation type="submission" date="2018-02" db="UniProtKB">
        <authorList>
            <consortium name="EnsemblPlants"/>
        </authorList>
    </citation>
    <scope>IDENTIFICATION</scope>
    <source>
        <strain evidence="4">Williams 82</strain>
    </source>
</reference>
<dbReference type="AlphaFoldDB" id="K7LRR1"/>
<feature type="chain" id="PRO_5014581389" description="Protein kinase domain-containing protein" evidence="1">
    <location>
        <begin position="20"/>
        <end position="522"/>
    </location>
</feature>
<evidence type="ECO:0000313" key="5">
    <source>
        <dbReference type="Proteomes" id="UP000008827"/>
    </source>
</evidence>
<evidence type="ECO:0000313" key="4">
    <source>
        <dbReference type="EnsemblPlants" id="KRH31150"/>
    </source>
</evidence>
<protein>
    <recommendedName>
        <fullName evidence="2">Protein kinase domain-containing protein</fullName>
    </recommendedName>
</protein>
<dbReference type="GO" id="GO:0004672">
    <property type="term" value="F:protein kinase activity"/>
    <property type="evidence" value="ECO:0007669"/>
    <property type="project" value="InterPro"/>
</dbReference>
<dbReference type="InterPro" id="IPR011009">
    <property type="entry name" value="Kinase-like_dom_sf"/>
</dbReference>
<reference evidence="3 4" key="1">
    <citation type="journal article" date="2010" name="Nature">
        <title>Genome sequence of the palaeopolyploid soybean.</title>
        <authorList>
            <person name="Schmutz J."/>
            <person name="Cannon S.B."/>
            <person name="Schlueter J."/>
            <person name="Ma J."/>
            <person name="Mitros T."/>
            <person name="Nelson W."/>
            <person name="Hyten D.L."/>
            <person name="Song Q."/>
            <person name="Thelen J.J."/>
            <person name="Cheng J."/>
            <person name="Xu D."/>
            <person name="Hellsten U."/>
            <person name="May G.D."/>
            <person name="Yu Y."/>
            <person name="Sakurai T."/>
            <person name="Umezawa T."/>
            <person name="Bhattacharyya M.K."/>
            <person name="Sandhu D."/>
            <person name="Valliyodan B."/>
            <person name="Lindquist E."/>
            <person name="Peto M."/>
            <person name="Grant D."/>
            <person name="Shu S."/>
            <person name="Goodstein D."/>
            <person name="Barry K."/>
            <person name="Futrell-Griggs M."/>
            <person name="Abernathy B."/>
            <person name="Du J."/>
            <person name="Tian Z."/>
            <person name="Zhu L."/>
            <person name="Gill N."/>
            <person name="Joshi T."/>
            <person name="Libault M."/>
            <person name="Sethuraman A."/>
            <person name="Zhang X.-C."/>
            <person name="Shinozaki K."/>
            <person name="Nguyen H.T."/>
            <person name="Wing R.A."/>
            <person name="Cregan P."/>
            <person name="Specht J."/>
            <person name="Grimwood J."/>
            <person name="Rokhsar D."/>
            <person name="Stacey G."/>
            <person name="Shoemaker R.C."/>
            <person name="Jackson S.A."/>
        </authorList>
    </citation>
    <scope>NUCLEOTIDE SEQUENCE [LARGE SCALE GENOMIC DNA]</scope>
    <source>
        <strain evidence="4">cv. Williams 82</strain>
        <tissue evidence="3">Callus</tissue>
    </source>
</reference>
<dbReference type="SMR" id="K7LRR1"/>
<feature type="signal peptide" evidence="1">
    <location>
        <begin position="1"/>
        <end position="19"/>
    </location>
</feature>
<dbReference type="OrthoDB" id="61110at2759"/>
<reference evidence="3" key="3">
    <citation type="submission" date="2018-07" db="EMBL/GenBank/DDBJ databases">
        <title>WGS assembly of Glycine max.</title>
        <authorList>
            <person name="Schmutz J."/>
            <person name="Cannon S."/>
            <person name="Schlueter J."/>
            <person name="Ma J."/>
            <person name="Mitros T."/>
            <person name="Nelson W."/>
            <person name="Hyten D."/>
            <person name="Song Q."/>
            <person name="Thelen J."/>
            <person name="Cheng J."/>
            <person name="Xu D."/>
            <person name="Hellsten U."/>
            <person name="May G."/>
            <person name="Yu Y."/>
            <person name="Sakurai T."/>
            <person name="Umezawa T."/>
            <person name="Bhattacharyya M."/>
            <person name="Sandhu D."/>
            <person name="Valliyodan B."/>
            <person name="Lindquist E."/>
            <person name="Peto M."/>
            <person name="Grant D."/>
            <person name="Shu S."/>
            <person name="Goodstein D."/>
            <person name="Barry K."/>
            <person name="Futrell-Griggs M."/>
            <person name="Abernathy B."/>
            <person name="Du J."/>
            <person name="Tian Z."/>
            <person name="Zhu L."/>
            <person name="Gill N."/>
            <person name="Joshi T."/>
            <person name="Libault M."/>
            <person name="Sethuraman A."/>
            <person name="Zhang X."/>
            <person name="Shinozaki K."/>
            <person name="Nguyen H."/>
            <person name="Wing R."/>
            <person name="Cregan P."/>
            <person name="Specht J."/>
            <person name="Grimwood J."/>
            <person name="Rokhsar D."/>
            <person name="Stacey G."/>
            <person name="Shoemaker R."/>
            <person name="Jackson S."/>
        </authorList>
    </citation>
    <scope>NUCLEOTIDE SEQUENCE</scope>
    <source>
        <tissue evidence="3">Callus</tissue>
    </source>
</reference>
<dbReference type="PaxDb" id="3847-GLYMA11G35334.1"/>
<dbReference type="InParanoid" id="K7LRR1"/>
<dbReference type="PROSITE" id="PS50011">
    <property type="entry name" value="PROTEIN_KINASE_DOM"/>
    <property type="match status" value="1"/>
</dbReference>
<gene>
    <name evidence="3" type="ORF">GLYMA_11G230300</name>
</gene>
<dbReference type="InterPro" id="IPR000719">
    <property type="entry name" value="Prot_kinase_dom"/>
</dbReference>
<dbReference type="eggNOG" id="KOG1187">
    <property type="taxonomic scope" value="Eukaryota"/>
</dbReference>
<dbReference type="PANTHER" id="PTHR46146:SF14">
    <property type="entry name" value="SERINE_THREONINE-KINASE CCR4-LIKE PROTEIN"/>
    <property type="match status" value="1"/>
</dbReference>
<dbReference type="PANTHER" id="PTHR46146">
    <property type="entry name" value="SERINE/THREONINE-PROTEIN KINASE-LIKE PROTEIN CCR4"/>
    <property type="match status" value="1"/>
</dbReference>
<name>K7LRR1_SOYBN</name>
<dbReference type="SMART" id="SM00220">
    <property type="entry name" value="S_TKc"/>
    <property type="match status" value="1"/>
</dbReference>
<proteinExistence type="predicted"/>
<organism evidence="4">
    <name type="scientific">Glycine max</name>
    <name type="common">Soybean</name>
    <name type="synonym">Glycine hispida</name>
    <dbReference type="NCBI Taxonomy" id="3847"/>
    <lineage>
        <taxon>Eukaryota</taxon>
        <taxon>Viridiplantae</taxon>
        <taxon>Streptophyta</taxon>
        <taxon>Embryophyta</taxon>
        <taxon>Tracheophyta</taxon>
        <taxon>Spermatophyta</taxon>
        <taxon>Magnoliopsida</taxon>
        <taxon>eudicotyledons</taxon>
        <taxon>Gunneridae</taxon>
        <taxon>Pentapetalae</taxon>
        <taxon>rosids</taxon>
        <taxon>fabids</taxon>
        <taxon>Fabales</taxon>
        <taxon>Fabaceae</taxon>
        <taxon>Papilionoideae</taxon>
        <taxon>50 kb inversion clade</taxon>
        <taxon>NPAAA clade</taxon>
        <taxon>indigoferoid/millettioid clade</taxon>
        <taxon>Phaseoleae</taxon>
        <taxon>Glycine</taxon>
        <taxon>Glycine subgen. Soja</taxon>
    </lineage>
</organism>
<dbReference type="EMBL" id="CM000844">
    <property type="protein sequence ID" value="KRH31150.1"/>
    <property type="molecule type" value="Genomic_DNA"/>
</dbReference>
<evidence type="ECO:0000313" key="3">
    <source>
        <dbReference type="EMBL" id="KRH31150.1"/>
    </source>
</evidence>
<dbReference type="Proteomes" id="UP000008827">
    <property type="component" value="Chromosome 11"/>
</dbReference>
<dbReference type="SUPFAM" id="SSF56112">
    <property type="entry name" value="Protein kinase-like (PK-like)"/>
    <property type="match status" value="1"/>
</dbReference>
<dbReference type="Gramene" id="KRH31150">
    <property type="protein sequence ID" value="KRH31150"/>
    <property type="gene ID" value="GLYMA_11G230300"/>
</dbReference>
<keyword evidence="5" id="KW-1185">Reference proteome</keyword>
<sequence>MYVVWCLYMTYVLSASAKANKMDTEMVESIDVTDDARSFSWAVDSAIRSETGSIFGESRVRSFDSLVDSAIRSSSATEEDLGSSPVHVFAMAEDRAMRSSSGADLGTFPFHVFATAADMRTIAARLTKAVSNAKRHFAEGLFTRAELIPVTQAELEPATNNFPGLLFTLAELKAATNNFSSDNMIDFYVYRGKLVDGREVAIKKRIATRGDSFGKSEFAIFSRLHHRNLVGLVGFCKNRNERLLVYEYMKNGSLHDHLHDKNNVEKASSVLNSWIMRIKIALDASRGIQYLHSYAVPSIIIHIDIKPSNILLDATWTARVFNFDLSFMNRESDCDDVHTEPVARTVGYICPEYLGVVTTKCDVYGLGVVLLELLTGKTAFFKSEEDGGPALYVVEFAVRAILAGDLVEILDSRVGPPHEKEAEALEILAYTAICCVKRKGKDRPTMNDIVASLELALALCGSSLYYENFSSALQSHESFHMSMYPLHLEEFYTRRSSISLSCWGINIPVNTEDVLMYIPVYA</sequence>
<dbReference type="Gene3D" id="1.10.510.10">
    <property type="entry name" value="Transferase(Phosphotransferase) domain 1"/>
    <property type="match status" value="1"/>
</dbReference>
<keyword evidence="1" id="KW-0732">Signal</keyword>
<feature type="domain" description="Protein kinase" evidence="2">
    <location>
        <begin position="173"/>
        <end position="433"/>
    </location>
</feature>
<dbReference type="PROSITE" id="PS00108">
    <property type="entry name" value="PROTEIN_KINASE_ST"/>
    <property type="match status" value="1"/>
</dbReference>
<dbReference type="GO" id="GO:0005524">
    <property type="term" value="F:ATP binding"/>
    <property type="evidence" value="ECO:0007669"/>
    <property type="project" value="InterPro"/>
</dbReference>
<evidence type="ECO:0000256" key="1">
    <source>
        <dbReference type="SAM" id="SignalP"/>
    </source>
</evidence>
<dbReference type="HOGENOM" id="CLU_000288_21_4_1"/>
<evidence type="ECO:0000259" key="2">
    <source>
        <dbReference type="PROSITE" id="PS50011"/>
    </source>
</evidence>
<dbReference type="Pfam" id="PF00069">
    <property type="entry name" value="Pkinase"/>
    <property type="match status" value="1"/>
</dbReference>
<dbReference type="InterPro" id="IPR008271">
    <property type="entry name" value="Ser/Thr_kinase_AS"/>
</dbReference>
<dbReference type="Gene3D" id="3.30.200.20">
    <property type="entry name" value="Phosphorylase Kinase, domain 1"/>
    <property type="match status" value="1"/>
</dbReference>
<accession>K7LRR1</accession>